<accession>A0A1W0ABS1</accession>
<dbReference type="PANTHER" id="PTHR45624:SF10">
    <property type="entry name" value="SLC (SOLUTE CARRIER) HOMOLOG"/>
    <property type="match status" value="1"/>
</dbReference>
<dbReference type="PROSITE" id="PS50920">
    <property type="entry name" value="SOLCAR"/>
    <property type="match status" value="3"/>
</dbReference>
<sequence>MEWIEIVKDLNAGTVGGVAGIIAGHPLDTIKVRLQTQCHTSSHGILSSIRTIASSEGFRGFYKGMLSPILSNAPINAVVFAIYGQVSRVFLQDKTELTPGEQFIAGAAAGLFQVSFAAPAELVKITMQVNKYPSNYSSISCMKDILKQQGIKGIYRGWQLNMLRDVPAFGSYFYSYEVLKHWLTDGNQDNETTMNLLMAGGCAGSISWMATQPIDVVKTLVQSQPASAKMSTMDIIKHHYKLEGPGFLMKGFGATILRAFPVSAVTFLGVLTINFIIKLDAATNAQNSVGWLGYELKEKSHGINTWSITMTNTTLHVDVGKTQKEWLKIYRIDGAIVKNINTNLCLEATTDTGNNMNVYGAICNESLTQQNWNFSYSHLTLDGVNCLAIVKNNAAVQIQKCTWSDSEPIYQRIRFYR</sequence>
<name>A0A1W0ABS1_9STRA</name>
<dbReference type="EMBL" id="JNBS01000148">
    <property type="protein sequence ID" value="OQS07715.1"/>
    <property type="molecule type" value="Genomic_DNA"/>
</dbReference>
<keyword evidence="3 10" id="KW-0813">Transport</keyword>
<dbReference type="PANTHER" id="PTHR45624">
    <property type="entry name" value="MITOCHONDRIAL BASIC AMINO ACIDS TRANSPORTER-RELATED"/>
    <property type="match status" value="1"/>
</dbReference>
<keyword evidence="8 9" id="KW-0472">Membrane</keyword>
<evidence type="ECO:0000256" key="7">
    <source>
        <dbReference type="ARBA" id="ARBA00023128"/>
    </source>
</evidence>
<evidence type="ECO:0000256" key="6">
    <source>
        <dbReference type="ARBA" id="ARBA00022989"/>
    </source>
</evidence>
<keyword evidence="12" id="KW-1185">Reference proteome</keyword>
<evidence type="ECO:0000256" key="9">
    <source>
        <dbReference type="PROSITE-ProRule" id="PRU00282"/>
    </source>
</evidence>
<comment type="caution">
    <text evidence="11">The sequence shown here is derived from an EMBL/GenBank/DDBJ whole genome shotgun (WGS) entry which is preliminary data.</text>
</comment>
<feature type="repeat" description="Solcar" evidence="9">
    <location>
        <begin position="191"/>
        <end position="276"/>
    </location>
</feature>
<comment type="similarity">
    <text evidence="2 10">Belongs to the mitochondrial carrier (TC 2.A.29) family.</text>
</comment>
<keyword evidence="7" id="KW-0496">Mitochondrion</keyword>
<dbReference type="InterPro" id="IPR023395">
    <property type="entry name" value="MCP_dom_sf"/>
</dbReference>
<evidence type="ECO:0000256" key="10">
    <source>
        <dbReference type="RuleBase" id="RU000488"/>
    </source>
</evidence>
<protein>
    <submittedName>
        <fullName evidence="11">Mitochondrial carnitine/acylcarnitine carrier protein</fullName>
    </submittedName>
</protein>
<gene>
    <name evidence="11" type="ORF">THRCLA_00290</name>
</gene>
<dbReference type="PRINTS" id="PR00926">
    <property type="entry name" value="MITOCARRIER"/>
</dbReference>
<dbReference type="AlphaFoldDB" id="A0A1W0ABS1"/>
<evidence type="ECO:0000256" key="8">
    <source>
        <dbReference type="ARBA" id="ARBA00023136"/>
    </source>
</evidence>
<keyword evidence="5" id="KW-0677">Repeat</keyword>
<evidence type="ECO:0000313" key="11">
    <source>
        <dbReference type="EMBL" id="OQS07715.1"/>
    </source>
</evidence>
<dbReference type="PROSITE" id="PS50231">
    <property type="entry name" value="RICIN_B_LECTIN"/>
    <property type="match status" value="1"/>
</dbReference>
<feature type="repeat" description="Solcar" evidence="9">
    <location>
        <begin position="7"/>
        <end position="89"/>
    </location>
</feature>
<keyword evidence="6" id="KW-1133">Transmembrane helix</keyword>
<proteinExistence type="inferred from homology"/>
<dbReference type="InterPro" id="IPR002067">
    <property type="entry name" value="MCP"/>
</dbReference>
<evidence type="ECO:0000256" key="4">
    <source>
        <dbReference type="ARBA" id="ARBA00022692"/>
    </source>
</evidence>
<evidence type="ECO:0000256" key="3">
    <source>
        <dbReference type="ARBA" id="ARBA00022448"/>
    </source>
</evidence>
<dbReference type="Pfam" id="PF00153">
    <property type="entry name" value="Mito_carr"/>
    <property type="match status" value="3"/>
</dbReference>
<dbReference type="GO" id="GO:0022857">
    <property type="term" value="F:transmembrane transporter activity"/>
    <property type="evidence" value="ECO:0007669"/>
    <property type="project" value="TreeGrafter"/>
</dbReference>
<organism evidence="11 12">
    <name type="scientific">Thraustotheca clavata</name>
    <dbReference type="NCBI Taxonomy" id="74557"/>
    <lineage>
        <taxon>Eukaryota</taxon>
        <taxon>Sar</taxon>
        <taxon>Stramenopiles</taxon>
        <taxon>Oomycota</taxon>
        <taxon>Saprolegniomycetes</taxon>
        <taxon>Saprolegniales</taxon>
        <taxon>Achlyaceae</taxon>
        <taxon>Thraustotheca</taxon>
    </lineage>
</organism>
<dbReference type="Gene3D" id="1.50.40.10">
    <property type="entry name" value="Mitochondrial carrier domain"/>
    <property type="match status" value="1"/>
</dbReference>
<dbReference type="Gene3D" id="2.80.10.50">
    <property type="match status" value="1"/>
</dbReference>
<evidence type="ECO:0000256" key="2">
    <source>
        <dbReference type="ARBA" id="ARBA00006375"/>
    </source>
</evidence>
<dbReference type="STRING" id="74557.A0A1W0ABS1"/>
<dbReference type="SUPFAM" id="SSF103506">
    <property type="entry name" value="Mitochondrial carrier"/>
    <property type="match status" value="1"/>
</dbReference>
<dbReference type="InterPro" id="IPR035992">
    <property type="entry name" value="Ricin_B-like_lectins"/>
</dbReference>
<dbReference type="Proteomes" id="UP000243217">
    <property type="component" value="Unassembled WGS sequence"/>
</dbReference>
<dbReference type="SUPFAM" id="SSF50370">
    <property type="entry name" value="Ricin B-like lectins"/>
    <property type="match status" value="1"/>
</dbReference>
<reference evidence="11 12" key="1">
    <citation type="journal article" date="2014" name="Genome Biol. Evol.">
        <title>The secreted proteins of Achlya hypogyna and Thraustotheca clavata identify the ancestral oomycete secretome and reveal gene acquisitions by horizontal gene transfer.</title>
        <authorList>
            <person name="Misner I."/>
            <person name="Blouin N."/>
            <person name="Leonard G."/>
            <person name="Richards T.A."/>
            <person name="Lane C.E."/>
        </authorList>
    </citation>
    <scope>NUCLEOTIDE SEQUENCE [LARGE SCALE GENOMIC DNA]</scope>
    <source>
        <strain evidence="11 12">ATCC 34112</strain>
    </source>
</reference>
<evidence type="ECO:0000256" key="1">
    <source>
        <dbReference type="ARBA" id="ARBA00004225"/>
    </source>
</evidence>
<evidence type="ECO:0000256" key="5">
    <source>
        <dbReference type="ARBA" id="ARBA00022737"/>
    </source>
</evidence>
<evidence type="ECO:0000313" key="12">
    <source>
        <dbReference type="Proteomes" id="UP000243217"/>
    </source>
</evidence>
<comment type="subcellular location">
    <subcellularLocation>
        <location evidence="1">Mitochondrion membrane</location>
        <topology evidence="1">Multi-pass membrane protein</topology>
    </subcellularLocation>
</comment>
<feature type="repeat" description="Solcar" evidence="9">
    <location>
        <begin position="97"/>
        <end position="182"/>
    </location>
</feature>
<keyword evidence="4 9" id="KW-0812">Transmembrane</keyword>
<dbReference type="OrthoDB" id="193856at2759"/>
<dbReference type="InterPro" id="IPR050567">
    <property type="entry name" value="Mitochondrial_Carrier"/>
</dbReference>
<dbReference type="InterPro" id="IPR018108">
    <property type="entry name" value="MCP_transmembrane"/>
</dbReference>
<dbReference type="GO" id="GO:0031966">
    <property type="term" value="C:mitochondrial membrane"/>
    <property type="evidence" value="ECO:0007669"/>
    <property type="project" value="UniProtKB-SubCell"/>
</dbReference>